<accession>A0A2K9J3P5</accession>
<dbReference type="Proteomes" id="UP000234237">
    <property type="component" value="Chromosome"/>
</dbReference>
<dbReference type="InterPro" id="IPR009881">
    <property type="entry name" value="DUF1433"/>
</dbReference>
<gene>
    <name evidence="1" type="ORF">A21D_01550</name>
</gene>
<reference evidence="2" key="1">
    <citation type="submission" date="2016-11" db="EMBL/GenBank/DDBJ databases">
        <title>Complete genome sequence of Virgibacillus pantothenticus 21D, a halophilic bacterium isolated from the deep hypersaline anoxic basin Discovery in the Mediterranean Sea.</title>
        <authorList>
            <person name="Zeaiter Z."/>
            <person name="Booth J.M."/>
            <person name="Prosdocimi E.M."/>
            <person name="Mapelli F."/>
            <person name="Fusi M."/>
            <person name="Daffonchio D."/>
            <person name="Borin S."/>
            <person name="Crotti E."/>
        </authorList>
    </citation>
    <scope>NUCLEOTIDE SEQUENCE [LARGE SCALE GENOMIC DNA]</scope>
    <source>
        <strain evidence="2">21D</strain>
    </source>
</reference>
<proteinExistence type="predicted"/>
<dbReference type="KEGG" id="vpn:A21D_01550"/>
<name>A0A2K9J3P5_9BACI</name>
<dbReference type="AlphaFoldDB" id="A0A2K9J3P5"/>
<dbReference type="Gene3D" id="3.10.450.130">
    <property type="entry name" value="folded 79 residue fragment of lin0334 like domains"/>
    <property type="match status" value="1"/>
</dbReference>
<evidence type="ECO:0000313" key="1">
    <source>
        <dbReference type="EMBL" id="AUJ24631.1"/>
    </source>
</evidence>
<organism evidence="1 2">
    <name type="scientific">Virgibacillus dokdonensis</name>
    <dbReference type="NCBI Taxonomy" id="302167"/>
    <lineage>
        <taxon>Bacteria</taxon>
        <taxon>Bacillati</taxon>
        <taxon>Bacillota</taxon>
        <taxon>Bacilli</taxon>
        <taxon>Bacillales</taxon>
        <taxon>Bacillaceae</taxon>
        <taxon>Virgibacillus</taxon>
    </lineage>
</organism>
<dbReference type="Pfam" id="PF07252">
    <property type="entry name" value="DUF1433"/>
    <property type="match status" value="1"/>
</dbReference>
<protein>
    <recommendedName>
        <fullName evidence="3">DUF1433 domain-containing protein</fullName>
    </recommendedName>
</protein>
<dbReference type="EMBL" id="CP018622">
    <property type="protein sequence ID" value="AUJ24631.1"/>
    <property type="molecule type" value="Genomic_DNA"/>
</dbReference>
<evidence type="ECO:0000313" key="2">
    <source>
        <dbReference type="Proteomes" id="UP000234237"/>
    </source>
</evidence>
<evidence type="ECO:0008006" key="3">
    <source>
        <dbReference type="Google" id="ProtNLM"/>
    </source>
</evidence>
<sequence length="93" mass="10598">MNSSNNNYDDKTISKAREKVESYLRHNYENINSVEFNDDMSDPMGGLMIRGTVNGKAEFSASVDPKEFKVNSMGEKEGFPKVKEECKEEVCDY</sequence>